<accession>A0ABS6FYT4</accession>
<evidence type="ECO:0008006" key="3">
    <source>
        <dbReference type="Google" id="ProtNLM"/>
    </source>
</evidence>
<dbReference type="Proteomes" id="UP000743001">
    <property type="component" value="Unassembled WGS sequence"/>
</dbReference>
<dbReference type="EMBL" id="JAHLQJ010000025">
    <property type="protein sequence ID" value="MBU5674311.1"/>
    <property type="molecule type" value="Genomic_DNA"/>
</dbReference>
<comment type="caution">
    <text evidence="1">The sequence shown here is derived from an EMBL/GenBank/DDBJ whole genome shotgun (WGS) entry which is preliminary data.</text>
</comment>
<evidence type="ECO:0000313" key="1">
    <source>
        <dbReference type="EMBL" id="MBU5674311.1"/>
    </source>
</evidence>
<dbReference type="RefSeq" id="WP_216480878.1">
    <property type="nucleotide sequence ID" value="NZ_JAHLQJ010000025.1"/>
</dbReference>
<gene>
    <name evidence="1" type="ORF">KQJ23_20940</name>
</gene>
<evidence type="ECO:0000313" key="2">
    <source>
        <dbReference type="Proteomes" id="UP000743001"/>
    </source>
</evidence>
<name>A0ABS6FYT4_9BACL</name>
<protein>
    <recommendedName>
        <fullName evidence="3">Methyl-accepting chemotaxis protein</fullName>
    </recommendedName>
</protein>
<keyword evidence="2" id="KW-1185">Reference proteome</keyword>
<reference evidence="1 2" key="1">
    <citation type="submission" date="2021-06" db="EMBL/GenBank/DDBJ databases">
        <authorList>
            <person name="Sun Q."/>
            <person name="Li D."/>
        </authorList>
    </citation>
    <scope>NUCLEOTIDE SEQUENCE [LARGE SCALE GENOMIC DNA]</scope>
    <source>
        <strain evidence="1 2">MSJ-6</strain>
    </source>
</reference>
<sequence length="75" mass="8235">MVESESNLLVEIQIQLARIEKTLESVPMMASTLEVVKEVARDAQQSANSAHLRLDGLGSVKEVSDDARRKVETAL</sequence>
<organism evidence="1 2">
    <name type="scientific">Paenibacillus brevis</name>
    <dbReference type="NCBI Taxonomy" id="2841508"/>
    <lineage>
        <taxon>Bacteria</taxon>
        <taxon>Bacillati</taxon>
        <taxon>Bacillota</taxon>
        <taxon>Bacilli</taxon>
        <taxon>Bacillales</taxon>
        <taxon>Paenibacillaceae</taxon>
        <taxon>Paenibacillus</taxon>
    </lineage>
</organism>
<proteinExistence type="predicted"/>